<evidence type="ECO:0000313" key="1">
    <source>
        <dbReference type="EMBL" id="OTG35044.1"/>
    </source>
</evidence>
<reference evidence="2" key="1">
    <citation type="journal article" date="2017" name="Nature">
        <title>The sunflower genome provides insights into oil metabolism, flowering and Asterid evolution.</title>
        <authorList>
            <person name="Badouin H."/>
            <person name="Gouzy J."/>
            <person name="Grassa C.J."/>
            <person name="Murat F."/>
            <person name="Staton S.E."/>
            <person name="Cottret L."/>
            <person name="Lelandais-Briere C."/>
            <person name="Owens G.L."/>
            <person name="Carrere S."/>
            <person name="Mayjonade B."/>
            <person name="Legrand L."/>
            <person name="Gill N."/>
            <person name="Kane N.C."/>
            <person name="Bowers J.E."/>
            <person name="Hubner S."/>
            <person name="Bellec A."/>
            <person name="Berard A."/>
            <person name="Berges H."/>
            <person name="Blanchet N."/>
            <person name="Boniface M.C."/>
            <person name="Brunel D."/>
            <person name="Catrice O."/>
            <person name="Chaidir N."/>
            <person name="Claudel C."/>
            <person name="Donnadieu C."/>
            <person name="Faraut T."/>
            <person name="Fievet G."/>
            <person name="Helmstetter N."/>
            <person name="King M."/>
            <person name="Knapp S.J."/>
            <person name="Lai Z."/>
            <person name="Le Paslier M.C."/>
            <person name="Lippi Y."/>
            <person name="Lorenzon L."/>
            <person name="Mandel J.R."/>
            <person name="Marage G."/>
            <person name="Marchand G."/>
            <person name="Marquand E."/>
            <person name="Bret-Mestries E."/>
            <person name="Morien E."/>
            <person name="Nambeesan S."/>
            <person name="Nguyen T."/>
            <person name="Pegot-Espagnet P."/>
            <person name="Pouilly N."/>
            <person name="Raftis F."/>
            <person name="Sallet E."/>
            <person name="Schiex T."/>
            <person name="Thomas J."/>
            <person name="Vandecasteele C."/>
            <person name="Vares D."/>
            <person name="Vear F."/>
            <person name="Vautrin S."/>
            <person name="Crespi M."/>
            <person name="Mangin B."/>
            <person name="Burke J.M."/>
            <person name="Salse J."/>
            <person name="Munos S."/>
            <person name="Vincourt P."/>
            <person name="Rieseberg L.H."/>
            <person name="Langlade N.B."/>
        </authorList>
    </citation>
    <scope>NUCLEOTIDE SEQUENCE [LARGE SCALE GENOMIC DNA]</scope>
    <source>
        <strain evidence="2">cv. SF193</strain>
    </source>
</reference>
<organism evidence="1 2">
    <name type="scientific">Helianthus annuus</name>
    <name type="common">Common sunflower</name>
    <dbReference type="NCBI Taxonomy" id="4232"/>
    <lineage>
        <taxon>Eukaryota</taxon>
        <taxon>Viridiplantae</taxon>
        <taxon>Streptophyta</taxon>
        <taxon>Embryophyta</taxon>
        <taxon>Tracheophyta</taxon>
        <taxon>Spermatophyta</taxon>
        <taxon>Magnoliopsida</taxon>
        <taxon>eudicotyledons</taxon>
        <taxon>Gunneridae</taxon>
        <taxon>Pentapetalae</taxon>
        <taxon>asterids</taxon>
        <taxon>campanulids</taxon>
        <taxon>Asterales</taxon>
        <taxon>Asteraceae</taxon>
        <taxon>Asteroideae</taxon>
        <taxon>Heliantheae alliance</taxon>
        <taxon>Heliantheae</taxon>
        <taxon>Helianthus</taxon>
    </lineage>
</organism>
<evidence type="ECO:0000313" key="2">
    <source>
        <dbReference type="Proteomes" id="UP000215914"/>
    </source>
</evidence>
<proteinExistence type="predicted"/>
<dbReference type="EMBL" id="CM007891">
    <property type="protein sequence ID" value="OTG35044.1"/>
    <property type="molecule type" value="Genomic_DNA"/>
</dbReference>
<dbReference type="InParanoid" id="A0A251VHY6"/>
<protein>
    <submittedName>
        <fullName evidence="1">Uncharacterized protein</fullName>
    </submittedName>
</protein>
<keyword evidence="2" id="KW-1185">Reference proteome</keyword>
<accession>A0A251VHY6</accession>
<name>A0A251VHY6_HELAN</name>
<dbReference type="AlphaFoldDB" id="A0A251VHY6"/>
<sequence length="60" mass="6789">MNVLETNSYVSNSGQSTLWCFCATKIGTDQIHFILWKNKERQNSKDGELNQHQVGNTGCI</sequence>
<dbReference type="Proteomes" id="UP000215914">
    <property type="component" value="Chromosome 2"/>
</dbReference>
<gene>
    <name evidence="1" type="ORF">HannXRQ_Chr02g0052511</name>
</gene>